<name>A0A1T4QXK1_9SPIR</name>
<dbReference type="RefSeq" id="WP_078931876.1">
    <property type="nucleotide sequence ID" value="NZ_FUXC01000020.1"/>
</dbReference>
<reference evidence="1 2" key="1">
    <citation type="submission" date="2017-02" db="EMBL/GenBank/DDBJ databases">
        <authorList>
            <person name="Peterson S.W."/>
        </authorList>
    </citation>
    <scope>NUCLEOTIDE SEQUENCE [LARGE SCALE GENOMIC DNA]</scope>
    <source>
        <strain evidence="1 2">ATCC BAA-909</strain>
    </source>
</reference>
<keyword evidence="2" id="KW-1185">Reference proteome</keyword>
<dbReference type="Proteomes" id="UP000190395">
    <property type="component" value="Unassembled WGS sequence"/>
</dbReference>
<dbReference type="GeneID" id="303368362"/>
<gene>
    <name evidence="1" type="ORF">SAMN02745152_02159</name>
</gene>
<dbReference type="STRING" id="225004.SAMN02745152_02159"/>
<evidence type="ECO:0000313" key="2">
    <source>
        <dbReference type="Proteomes" id="UP000190395"/>
    </source>
</evidence>
<dbReference type="AlphaFoldDB" id="A0A1T4QXK1"/>
<dbReference type="EMBL" id="FUXC01000020">
    <property type="protein sequence ID" value="SKA08509.1"/>
    <property type="molecule type" value="Genomic_DNA"/>
</dbReference>
<accession>A0A1T4QXK1</accession>
<protein>
    <submittedName>
        <fullName evidence="1">Uncharacterized protein</fullName>
    </submittedName>
</protein>
<evidence type="ECO:0000313" key="1">
    <source>
        <dbReference type="EMBL" id="SKA08509.1"/>
    </source>
</evidence>
<sequence>MEKEKDNIYFRFRIKNVDFKEILSSFEPTTKNFQNYFYTTYTIDFRFNNKRSLGDNLLQQINLYDRFVIESVHFLLITKTSVNLLTTEECSPRKLEKDIWNDYIDNENTDNLIAYHYKKSFKNKDTGEINYNNEAVDFFIKYDVGKSIFWKYFG</sequence>
<organism evidence="1 2">
    <name type="scientific">Treponema berlinense</name>
    <dbReference type="NCBI Taxonomy" id="225004"/>
    <lineage>
        <taxon>Bacteria</taxon>
        <taxon>Pseudomonadati</taxon>
        <taxon>Spirochaetota</taxon>
        <taxon>Spirochaetia</taxon>
        <taxon>Spirochaetales</taxon>
        <taxon>Treponemataceae</taxon>
        <taxon>Treponema</taxon>
    </lineage>
</organism>
<proteinExistence type="predicted"/>
<dbReference type="OrthoDB" id="1452241at2"/>